<accession>A0ABS1HQE6</accession>
<dbReference type="EMBL" id="JAENRR010000101">
    <property type="protein sequence ID" value="MBK3519895.1"/>
    <property type="molecule type" value="Genomic_DNA"/>
</dbReference>
<dbReference type="RefSeq" id="WP_200467114.1">
    <property type="nucleotide sequence ID" value="NZ_JAENRR010000101.1"/>
</dbReference>
<evidence type="ECO:0000313" key="1">
    <source>
        <dbReference type="EMBL" id="MBK3519895.1"/>
    </source>
</evidence>
<gene>
    <name evidence="1" type="ORF">JIV24_21330</name>
</gene>
<proteinExistence type="predicted"/>
<protein>
    <submittedName>
        <fullName evidence="1">Uncharacterized protein</fullName>
    </submittedName>
</protein>
<reference evidence="1 2" key="1">
    <citation type="submission" date="2021-01" db="EMBL/GenBank/DDBJ databases">
        <title>Carboxyliciviraga sp.nov., isolated from coastal sediments.</title>
        <authorList>
            <person name="Lu D."/>
            <person name="Zhang T."/>
        </authorList>
    </citation>
    <scope>NUCLEOTIDE SEQUENCE [LARGE SCALE GENOMIC DNA]</scope>
    <source>
        <strain evidence="1 2">N1Y132</strain>
    </source>
</reference>
<comment type="caution">
    <text evidence="1">The sequence shown here is derived from an EMBL/GenBank/DDBJ whole genome shotgun (WGS) entry which is preliminary data.</text>
</comment>
<name>A0ABS1HQE6_9BACT</name>
<organism evidence="1 2">
    <name type="scientific">Carboxylicivirga marina</name>
    <dbReference type="NCBI Taxonomy" id="2800988"/>
    <lineage>
        <taxon>Bacteria</taxon>
        <taxon>Pseudomonadati</taxon>
        <taxon>Bacteroidota</taxon>
        <taxon>Bacteroidia</taxon>
        <taxon>Marinilabiliales</taxon>
        <taxon>Marinilabiliaceae</taxon>
        <taxon>Carboxylicivirga</taxon>
    </lineage>
</organism>
<evidence type="ECO:0000313" key="2">
    <source>
        <dbReference type="Proteomes" id="UP000605676"/>
    </source>
</evidence>
<dbReference type="Proteomes" id="UP000605676">
    <property type="component" value="Unassembled WGS sequence"/>
</dbReference>
<keyword evidence="2" id="KW-1185">Reference proteome</keyword>
<sequence>MTYFTFITLLIINLAPVFSQTKDINVIYGKNHLFTVETPSNWVNDRQAASTIGLTNFFYCIDDKDKPQRSYIFASGIDKSAAKDSLQAFVHGDIAGFKKKYPDAKITQSDFSHSPPIINIIGLSFENLHDRYKEEVIYLETDKTFIILTFCAMSEADYQKYNPVFDTEFIGGFKYLGNDPTPFLEWQKNNQTSVKNGQ</sequence>